<sequence>MSDRFQLYPFLLLFSICIPIFLIYQVHSLDYQGLVSLLKPHYFDTSLRKQEYQIKYFHPGRMPLLSTILWSLLFIWMIGIYILFRPETRKRLYEWKLHLRQIITQYKTIWYSTPIFYKWILAVSGICLYSFKLYFFLTIPENKDATVSFKEFVEQGFWGIVTYYPDTNNHIFFNLLCLPFSWIFPGQSLWDMTLPNILIGTVTLLWLFCELTRRWNYTTALLSIVWIASFYESSRYFFQGRGHLPIVLFSLISTFILLSGKLRDRRKVYFPIFIISCILGLYTVPTFVLHVFALCIFGLGYALIHKDQALFENLILGGIWITLGTLFCYLPVIAISGFDSIIHTGPAHPQSQAHALFLVFIAEWTEYILGIFLLFRHAFLVAIPVGIIILITLFQKKLDSSIRIWIYFTIVSVGVFFVFSWITWLLPEYRVFSFFIWHLYIAFVLVLMHWIPKITRFPILIFVTTILIVTGSLLYTRAEHLRALDPMHADLSF</sequence>
<evidence type="ECO:0000313" key="3">
    <source>
        <dbReference type="Proteomes" id="UP001228581"/>
    </source>
</evidence>
<feature type="transmembrane region" description="Helical" evidence="1">
    <location>
        <begin position="272"/>
        <end position="302"/>
    </location>
</feature>
<gene>
    <name evidence="2" type="ORF">QNI19_29345</name>
</gene>
<feature type="transmembrane region" description="Helical" evidence="1">
    <location>
        <begin position="457"/>
        <end position="475"/>
    </location>
</feature>
<feature type="transmembrane region" description="Helical" evidence="1">
    <location>
        <begin position="314"/>
        <end position="335"/>
    </location>
</feature>
<evidence type="ECO:0000256" key="1">
    <source>
        <dbReference type="SAM" id="Phobius"/>
    </source>
</evidence>
<feature type="transmembrane region" description="Helical" evidence="1">
    <location>
        <begin position="378"/>
        <end position="394"/>
    </location>
</feature>
<keyword evidence="1" id="KW-0472">Membrane</keyword>
<protein>
    <recommendedName>
        <fullName evidence="4">Glycosyltransferase RgtA/B/C/D-like domain-containing protein</fullName>
    </recommendedName>
</protein>
<feature type="transmembrane region" description="Helical" evidence="1">
    <location>
        <begin position="243"/>
        <end position="260"/>
    </location>
</feature>
<keyword evidence="1" id="KW-0812">Transmembrane</keyword>
<keyword evidence="1" id="KW-1133">Transmembrane helix</keyword>
<comment type="caution">
    <text evidence="2">The sequence shown here is derived from an EMBL/GenBank/DDBJ whole genome shotgun (WGS) entry which is preliminary data.</text>
</comment>
<dbReference type="EMBL" id="JASJOT010000028">
    <property type="protein sequence ID" value="MDJ1497079.1"/>
    <property type="molecule type" value="Genomic_DNA"/>
</dbReference>
<dbReference type="Proteomes" id="UP001228581">
    <property type="component" value="Unassembled WGS sequence"/>
</dbReference>
<name>A0ABT7CWT7_9BACT</name>
<feature type="transmembrane region" description="Helical" evidence="1">
    <location>
        <begin position="7"/>
        <end position="27"/>
    </location>
</feature>
<feature type="transmembrane region" description="Helical" evidence="1">
    <location>
        <begin position="189"/>
        <end position="208"/>
    </location>
</feature>
<feature type="transmembrane region" description="Helical" evidence="1">
    <location>
        <begin position="115"/>
        <end position="137"/>
    </location>
</feature>
<accession>A0ABT7CWT7</accession>
<evidence type="ECO:0008006" key="4">
    <source>
        <dbReference type="Google" id="ProtNLM"/>
    </source>
</evidence>
<reference evidence="2 3" key="1">
    <citation type="submission" date="2023-05" db="EMBL/GenBank/DDBJ databases">
        <authorList>
            <person name="Zhang X."/>
        </authorList>
    </citation>
    <scope>NUCLEOTIDE SEQUENCE [LARGE SCALE GENOMIC DNA]</scope>
    <source>
        <strain evidence="2 3">DM2B3-1</strain>
    </source>
</reference>
<keyword evidence="3" id="KW-1185">Reference proteome</keyword>
<feature type="transmembrane region" description="Helical" evidence="1">
    <location>
        <begin position="215"/>
        <end position="231"/>
    </location>
</feature>
<feature type="transmembrane region" description="Helical" evidence="1">
    <location>
        <begin position="406"/>
        <end position="426"/>
    </location>
</feature>
<proteinExistence type="predicted"/>
<organism evidence="2 3">
    <name type="scientific">Xanthocytophaga flava</name>
    <dbReference type="NCBI Taxonomy" id="3048013"/>
    <lineage>
        <taxon>Bacteria</taxon>
        <taxon>Pseudomonadati</taxon>
        <taxon>Bacteroidota</taxon>
        <taxon>Cytophagia</taxon>
        <taxon>Cytophagales</taxon>
        <taxon>Rhodocytophagaceae</taxon>
        <taxon>Xanthocytophaga</taxon>
    </lineage>
</organism>
<evidence type="ECO:0000313" key="2">
    <source>
        <dbReference type="EMBL" id="MDJ1497079.1"/>
    </source>
</evidence>
<dbReference type="RefSeq" id="WP_314002374.1">
    <property type="nucleotide sequence ID" value="NZ_JASJOT010000028.1"/>
</dbReference>
<feature type="transmembrane region" description="Helical" evidence="1">
    <location>
        <begin position="64"/>
        <end position="84"/>
    </location>
</feature>
<feature type="transmembrane region" description="Helical" evidence="1">
    <location>
        <begin position="432"/>
        <end position="450"/>
    </location>
</feature>